<evidence type="ECO:0000313" key="1">
    <source>
        <dbReference type="EMBL" id="GAX02035.1"/>
    </source>
</evidence>
<dbReference type="RefSeq" id="WP_054655127.1">
    <property type="nucleotide sequence ID" value="NZ_BBFL01000008.1"/>
</dbReference>
<dbReference type="STRING" id="1302250.GCA_001313225_01875"/>
<dbReference type="OrthoDB" id="9882449at2"/>
<gene>
    <name evidence="1" type="ORF">IWT126_02099</name>
</gene>
<dbReference type="Proteomes" id="UP000198402">
    <property type="component" value="Unassembled WGS sequence"/>
</dbReference>
<proteinExistence type="predicted"/>
<sequence length="155" mass="17248">MNLFQNYSPSELKGFLEEVFNMLNREVIVTHEAGDADSLSLTNITVGMPDSDALHFFIRCNENAKLTGETIISKIAKIMASYLDTPINDPFEMEIMYSASLEFVYDPTIDAHINHSTGTIPLISVIGDIVDLKDAKYLKQEAGLISKFVNANNQL</sequence>
<reference evidence="1 2" key="1">
    <citation type="submission" date="2015-11" db="EMBL/GenBank/DDBJ databases">
        <title>Draft genome sequences of new species of the genus Lactobacillus isolated from orchardgrass silage.</title>
        <authorList>
            <person name="Tohno M."/>
            <person name="Tanizawa Y."/>
            <person name="Arita M."/>
        </authorList>
    </citation>
    <scope>NUCLEOTIDE SEQUENCE [LARGE SCALE GENOMIC DNA]</scope>
    <source>
        <strain evidence="1 2">IWT126</strain>
    </source>
</reference>
<protein>
    <submittedName>
        <fullName evidence="1">Uncharacterized protein</fullName>
    </submittedName>
</protein>
<name>A0A1Z5IJT5_9LACO</name>
<comment type="caution">
    <text evidence="1">The sequence shown here is derived from an EMBL/GenBank/DDBJ whole genome shotgun (WGS) entry which is preliminary data.</text>
</comment>
<organism evidence="1 2">
    <name type="scientific">Secundilactobacillus silagei JCM 19001</name>
    <dbReference type="NCBI Taxonomy" id="1302250"/>
    <lineage>
        <taxon>Bacteria</taxon>
        <taxon>Bacillati</taxon>
        <taxon>Bacillota</taxon>
        <taxon>Bacilli</taxon>
        <taxon>Lactobacillales</taxon>
        <taxon>Lactobacillaceae</taxon>
        <taxon>Secundilactobacillus</taxon>
    </lineage>
</organism>
<accession>A0A1Z5IJT5</accession>
<dbReference type="AlphaFoldDB" id="A0A1Z5IJT5"/>
<dbReference type="EMBL" id="BCMG01000011">
    <property type="protein sequence ID" value="GAX02035.1"/>
    <property type="molecule type" value="Genomic_DNA"/>
</dbReference>
<evidence type="ECO:0000313" key="2">
    <source>
        <dbReference type="Proteomes" id="UP000198402"/>
    </source>
</evidence>
<keyword evidence="2" id="KW-1185">Reference proteome</keyword>